<dbReference type="PANTHER" id="PTHR47843:SF2">
    <property type="entry name" value="BTB DOMAIN-CONTAINING PROTEIN"/>
    <property type="match status" value="1"/>
</dbReference>
<feature type="domain" description="BTB" evidence="2">
    <location>
        <begin position="86"/>
        <end position="146"/>
    </location>
</feature>
<accession>A0A5N5DAX1</accession>
<evidence type="ECO:0000259" key="2">
    <source>
        <dbReference type="PROSITE" id="PS50097"/>
    </source>
</evidence>
<dbReference type="Gene3D" id="3.30.710.10">
    <property type="entry name" value="Potassium Channel Kv1.1, Chain A"/>
    <property type="match status" value="1"/>
</dbReference>
<gene>
    <name evidence="3" type="primary">110KD</name>
    <name evidence="3" type="ORF">DBV05_g6457</name>
</gene>
<evidence type="ECO:0000313" key="4">
    <source>
        <dbReference type="Proteomes" id="UP000325902"/>
    </source>
</evidence>
<name>A0A5N5DAX1_9PEZI</name>
<protein>
    <submittedName>
        <fullName evidence="3">Putative antigen</fullName>
    </submittedName>
</protein>
<dbReference type="InterPro" id="IPR000210">
    <property type="entry name" value="BTB/POZ_dom"/>
</dbReference>
<sequence>MSEPNTMTEPDVTIRPDITMEPDSTIEPDGTVEPDSSMKPNNTVELDSSMEPDSAIEPGPMVNPETAGSPHAQHTSPPSFYDGSLSHSVTAVKLFSGQIFTVHTDLLCYWSPKLRAMLEYKTEELKLDLDVQVFRIVLHWLYTKEILGLWDHLQSSRPLLTVHLTHGGQEIKDQEAYYRQQDLYYAVETYIFATTYDIRVLRNMIMDEIYHSPTSHLVSYAVVLKAYHHLPPTSSLLTYFVDEYAEFYTEDLDEQVELVLRKKLPNEFLVSWLLKSMDSGFKKKKRTLDNYIEPTSW</sequence>
<dbReference type="InterPro" id="IPR011333">
    <property type="entry name" value="SKP1/BTB/POZ_sf"/>
</dbReference>
<dbReference type="EMBL" id="VCHE01000038">
    <property type="protein sequence ID" value="KAB2574909.1"/>
    <property type="molecule type" value="Genomic_DNA"/>
</dbReference>
<dbReference type="OrthoDB" id="194443at2759"/>
<evidence type="ECO:0000313" key="3">
    <source>
        <dbReference type="EMBL" id="KAB2574909.1"/>
    </source>
</evidence>
<comment type="caution">
    <text evidence="3">The sequence shown here is derived from an EMBL/GenBank/DDBJ whole genome shotgun (WGS) entry which is preliminary data.</text>
</comment>
<reference evidence="3 4" key="1">
    <citation type="journal article" date="2019" name="Sci. Rep.">
        <title>A multi-omics analysis of the grapevine pathogen Lasiodiplodia theobromae reveals that temperature affects the expression of virulence- and pathogenicity-related genes.</title>
        <authorList>
            <person name="Felix C."/>
            <person name="Meneses R."/>
            <person name="Goncalves M.F.M."/>
            <person name="Tilleman L."/>
            <person name="Duarte A.S."/>
            <person name="Jorrin-Novo J.V."/>
            <person name="Van de Peer Y."/>
            <person name="Deforce D."/>
            <person name="Van Nieuwerburgh F."/>
            <person name="Esteves A.C."/>
            <person name="Alves A."/>
        </authorList>
    </citation>
    <scope>NUCLEOTIDE SEQUENCE [LARGE SCALE GENOMIC DNA]</scope>
    <source>
        <strain evidence="3 4">LA-SOL3</strain>
    </source>
</reference>
<dbReference type="CDD" id="cd18186">
    <property type="entry name" value="BTB_POZ_ZBTB_KLHL-like"/>
    <property type="match status" value="1"/>
</dbReference>
<dbReference type="PROSITE" id="PS50097">
    <property type="entry name" value="BTB"/>
    <property type="match status" value="1"/>
</dbReference>
<dbReference type="Proteomes" id="UP000325902">
    <property type="component" value="Unassembled WGS sequence"/>
</dbReference>
<dbReference type="PANTHER" id="PTHR47843">
    <property type="entry name" value="BTB DOMAIN-CONTAINING PROTEIN-RELATED"/>
    <property type="match status" value="1"/>
</dbReference>
<dbReference type="SUPFAM" id="SSF54695">
    <property type="entry name" value="POZ domain"/>
    <property type="match status" value="1"/>
</dbReference>
<evidence type="ECO:0000256" key="1">
    <source>
        <dbReference type="SAM" id="MobiDB-lite"/>
    </source>
</evidence>
<proteinExistence type="predicted"/>
<keyword evidence="4" id="KW-1185">Reference proteome</keyword>
<dbReference type="AlphaFoldDB" id="A0A5N5DAX1"/>
<organism evidence="3 4">
    <name type="scientific">Lasiodiplodia theobromae</name>
    <dbReference type="NCBI Taxonomy" id="45133"/>
    <lineage>
        <taxon>Eukaryota</taxon>
        <taxon>Fungi</taxon>
        <taxon>Dikarya</taxon>
        <taxon>Ascomycota</taxon>
        <taxon>Pezizomycotina</taxon>
        <taxon>Dothideomycetes</taxon>
        <taxon>Dothideomycetes incertae sedis</taxon>
        <taxon>Botryosphaeriales</taxon>
        <taxon>Botryosphaeriaceae</taxon>
        <taxon>Lasiodiplodia</taxon>
    </lineage>
</organism>
<feature type="region of interest" description="Disordered" evidence="1">
    <location>
        <begin position="1"/>
        <end position="80"/>
    </location>
</feature>